<dbReference type="InParanoid" id="A0A6P9B0W4"/>
<protein>
    <recommendedName>
        <fullName evidence="18">Fucosyltransferase</fullName>
        <ecNumber evidence="18">2.4.1.-</ecNumber>
    </recommendedName>
</protein>
<dbReference type="GO" id="GO:0006954">
    <property type="term" value="P:inflammatory response"/>
    <property type="evidence" value="ECO:0007669"/>
    <property type="project" value="UniProtKB-KW"/>
</dbReference>
<dbReference type="FunFam" id="3.40.50.11660:FF:000001">
    <property type="entry name" value="alpha-(1,3)-fucosyltransferase 9"/>
    <property type="match status" value="1"/>
</dbReference>
<dbReference type="Gene3D" id="3.40.50.11660">
    <property type="entry name" value="Glycosyl transferase family 10, C-terminal domain"/>
    <property type="match status" value="1"/>
</dbReference>
<keyword evidence="7" id="KW-0735">Signal-anchor</keyword>
<evidence type="ECO:0000256" key="12">
    <source>
        <dbReference type="ARBA" id="ARBA00023198"/>
    </source>
</evidence>
<evidence type="ECO:0000256" key="15">
    <source>
        <dbReference type="ARBA" id="ARBA00036234"/>
    </source>
</evidence>
<evidence type="ECO:0000256" key="16">
    <source>
        <dbReference type="ARBA" id="ARBA00036481"/>
    </source>
</evidence>
<dbReference type="UniPathway" id="UPA00378"/>
<evidence type="ECO:0000259" key="20">
    <source>
        <dbReference type="Pfam" id="PF00852"/>
    </source>
</evidence>
<evidence type="ECO:0000259" key="21">
    <source>
        <dbReference type="Pfam" id="PF17039"/>
    </source>
</evidence>
<dbReference type="KEGG" id="pgut:117660603"/>
<keyword evidence="11" id="KW-0325">Glycoprotein</keyword>
<evidence type="ECO:0000256" key="4">
    <source>
        <dbReference type="ARBA" id="ARBA00022676"/>
    </source>
</evidence>
<dbReference type="InterPro" id="IPR031481">
    <property type="entry name" value="Glyco_tran_10_N"/>
</dbReference>
<feature type="domain" description="Fucosyltransferase C-terminal" evidence="20">
    <location>
        <begin position="285"/>
        <end position="459"/>
    </location>
</feature>
<dbReference type="InterPro" id="IPR055270">
    <property type="entry name" value="Glyco_tran_10_C"/>
</dbReference>
<accession>A0A6P9B0W4</accession>
<comment type="pathway">
    <text evidence="2">Protein modification; protein glycosylation.</text>
</comment>
<feature type="region of interest" description="Disordered" evidence="19">
    <location>
        <begin position="1"/>
        <end position="50"/>
    </location>
</feature>
<evidence type="ECO:0000313" key="22">
    <source>
        <dbReference type="Proteomes" id="UP001652622"/>
    </source>
</evidence>
<feature type="compositionally biased region" description="Basic residues" evidence="19">
    <location>
        <begin position="21"/>
        <end position="37"/>
    </location>
</feature>
<dbReference type="InterPro" id="IPR038577">
    <property type="entry name" value="GT10-like_C_sf"/>
</dbReference>
<dbReference type="RefSeq" id="XP_034264638.1">
    <property type="nucleotide sequence ID" value="XM_034408747.2"/>
</dbReference>
<comment type="function">
    <text evidence="17">Catalyzes alpha(1-&gt;3) linkage of fucosyl moiety transferred from GDP-beta-L-fucose to N-acetyl glucosamine (GlcNAc) within type 2 lactosamine (LacNAc, Gal-beta(1-&gt;4)GlcNAc) glycan attached to N- or O-linked glycoproteins. Robustly fucosylates nonsialylated distal LacNAc unit of the polylactosamine chain to form Lewis X antigen (CD15), a glycan determinant known to mediate important cellular functions in development and immunity. Fucosylates with lower efficiency sialylated LacNAc acceptors to form sialyl Lewis X and 6-sulfo sialyl Lewis X determinants that serve as recognition epitopes for C-type lectins. Together with FUT7 contributes to SELE, SELL and SELP selectin ligand biosynthesis and selectin-dependent lymphocyte homing, leukocyte migration and blood leukocyte homeostasis. In a cell type specific manner, may also fucosylate the internal LacNAc unit of the polylactosamine chain to form VIM-2 antigen that serves as recognition epitope for SELE.</text>
</comment>
<dbReference type="GO" id="GO:0000139">
    <property type="term" value="C:Golgi membrane"/>
    <property type="evidence" value="ECO:0007669"/>
    <property type="project" value="UniProtKB-SubCell"/>
</dbReference>
<dbReference type="EC" id="2.4.1.-" evidence="18"/>
<name>A0A6P9B0W4_PANGU</name>
<organism evidence="22 23">
    <name type="scientific">Pantherophis guttatus</name>
    <name type="common">Corn snake</name>
    <name type="synonym">Elaphe guttata</name>
    <dbReference type="NCBI Taxonomy" id="94885"/>
    <lineage>
        <taxon>Eukaryota</taxon>
        <taxon>Metazoa</taxon>
        <taxon>Chordata</taxon>
        <taxon>Craniata</taxon>
        <taxon>Vertebrata</taxon>
        <taxon>Euteleostomi</taxon>
        <taxon>Lepidosauria</taxon>
        <taxon>Squamata</taxon>
        <taxon>Bifurcata</taxon>
        <taxon>Unidentata</taxon>
        <taxon>Episquamata</taxon>
        <taxon>Toxicofera</taxon>
        <taxon>Serpentes</taxon>
        <taxon>Colubroidea</taxon>
        <taxon>Colubridae</taxon>
        <taxon>Colubrinae</taxon>
        <taxon>Pantherophis</taxon>
    </lineage>
</organism>
<evidence type="ECO:0000256" key="7">
    <source>
        <dbReference type="ARBA" id="ARBA00022968"/>
    </source>
</evidence>
<evidence type="ECO:0000256" key="19">
    <source>
        <dbReference type="SAM" id="MobiDB-lite"/>
    </source>
</evidence>
<evidence type="ECO:0000256" key="3">
    <source>
        <dbReference type="ARBA" id="ARBA00008919"/>
    </source>
</evidence>
<evidence type="ECO:0000256" key="5">
    <source>
        <dbReference type="ARBA" id="ARBA00022679"/>
    </source>
</evidence>
<evidence type="ECO:0000256" key="13">
    <source>
        <dbReference type="ARBA" id="ARBA00029329"/>
    </source>
</evidence>
<dbReference type="Pfam" id="PF00852">
    <property type="entry name" value="Glyco_transf_10"/>
    <property type="match status" value="1"/>
</dbReference>
<keyword evidence="5 18" id="KW-0808">Transferase</keyword>
<evidence type="ECO:0000256" key="17">
    <source>
        <dbReference type="ARBA" id="ARBA00046186"/>
    </source>
</evidence>
<keyword evidence="22" id="KW-1185">Reference proteome</keyword>
<evidence type="ECO:0000256" key="2">
    <source>
        <dbReference type="ARBA" id="ARBA00004922"/>
    </source>
</evidence>
<dbReference type="GeneID" id="117660603"/>
<keyword evidence="10" id="KW-0472">Membrane</keyword>
<evidence type="ECO:0000256" key="9">
    <source>
        <dbReference type="ARBA" id="ARBA00023034"/>
    </source>
</evidence>
<evidence type="ECO:0000256" key="10">
    <source>
        <dbReference type="ARBA" id="ARBA00023136"/>
    </source>
</evidence>
<dbReference type="PANTHER" id="PTHR11929">
    <property type="entry name" value="ALPHA- 1,3 -FUCOSYLTRANSFERASE"/>
    <property type="match status" value="1"/>
</dbReference>
<feature type="domain" description="Fucosyltransferase N-terminal" evidence="21">
    <location>
        <begin position="163"/>
        <end position="270"/>
    </location>
</feature>
<dbReference type="Proteomes" id="UP001652622">
    <property type="component" value="Unplaced"/>
</dbReference>
<comment type="catalytic activity">
    <reaction evidence="15">
        <text>an alpha-Neu5Ac-(2-&gt;3)-beta-D-Gal-(1-&gt;4)-beta-D-GlcNAc-(1-&gt;3)-beta-D-Gal-(1-&gt;4)-beta-D-GlcNAc derivative + GDP-beta-L-fucose = an alpha-Neu5Ac-(2-&gt;3)-beta-D-Gal-(1-&gt;4)-beta-D-GlcNAc-(1-&gt;3)-beta-D-Gal-(1-&gt;4)-[alpha-L-Fuc-(1-&gt;3)]-beta-D-GlcNAc derivative + GDP + H(+)</text>
        <dbReference type="Rhea" id="RHEA:68044"/>
        <dbReference type="ChEBI" id="CHEBI:15378"/>
        <dbReference type="ChEBI" id="CHEBI:57273"/>
        <dbReference type="ChEBI" id="CHEBI:58189"/>
        <dbReference type="ChEBI" id="CHEBI:145343"/>
        <dbReference type="ChEBI" id="CHEBI:176900"/>
    </reaction>
    <physiologicalReaction direction="left-to-right" evidence="15">
        <dbReference type="Rhea" id="RHEA:68045"/>
    </physiologicalReaction>
</comment>
<dbReference type="Pfam" id="PF17039">
    <property type="entry name" value="Glyco_tran_10_N"/>
    <property type="match status" value="1"/>
</dbReference>
<comment type="catalytic activity">
    <reaction evidence="13">
        <text>a beta-D-galactosyl-(1-&gt;4)-N-acetyl-beta-D-glucosaminyl derivative + GDP-beta-L-fucose = a beta-D-galactosyl-(1-&gt;4)-[alpha-L-fucosyl-(1-&gt;3)]-N-acetyl-beta-D-glucosaminyl derivative + GDP + H(+)</text>
        <dbReference type="Rhea" id="RHEA:14257"/>
        <dbReference type="ChEBI" id="CHEBI:15378"/>
        <dbReference type="ChEBI" id="CHEBI:57273"/>
        <dbReference type="ChEBI" id="CHEBI:58189"/>
        <dbReference type="ChEBI" id="CHEBI:133507"/>
        <dbReference type="ChEBI" id="CHEBI:137941"/>
        <dbReference type="EC" id="2.4.1.152"/>
    </reaction>
    <physiologicalReaction direction="left-to-right" evidence="13">
        <dbReference type="Rhea" id="RHEA:14258"/>
    </physiologicalReaction>
</comment>
<dbReference type="InterPro" id="IPR001503">
    <property type="entry name" value="Glyco_trans_10"/>
</dbReference>
<comment type="catalytic activity">
    <reaction evidence="14">
        <text>an alpha-Neu5Ac-(2-&gt;3)-beta-D-Gal-(1-&gt;4)-beta-D-GlcNAc6S derivative + GDP-beta-L-fucose = an alpha-Neu5Ac-(2-&gt;3)-beta-D-Gal-(1-&gt;4)-[alpha-L-Fuc-(1-&gt;3)]-beta-D-GlcNAc6S derivative + GDP + H(+)</text>
        <dbReference type="Rhea" id="RHEA:62004"/>
        <dbReference type="ChEBI" id="CHEBI:15378"/>
        <dbReference type="ChEBI" id="CHEBI:57273"/>
        <dbReference type="ChEBI" id="CHEBI:58189"/>
        <dbReference type="ChEBI" id="CHEBI:145344"/>
        <dbReference type="ChEBI" id="CHEBI:145345"/>
    </reaction>
    <physiologicalReaction direction="left-to-right" evidence="14">
        <dbReference type="Rhea" id="RHEA:62005"/>
    </physiologicalReaction>
</comment>
<evidence type="ECO:0000256" key="8">
    <source>
        <dbReference type="ARBA" id="ARBA00022989"/>
    </source>
</evidence>
<dbReference type="PANTHER" id="PTHR11929:SF132">
    <property type="entry name" value="ALPHA-(1,3)-FUCOSYLTRANSFERASE 4"/>
    <property type="match status" value="1"/>
</dbReference>
<gene>
    <name evidence="23" type="primary">LOC117660603</name>
</gene>
<evidence type="ECO:0000256" key="1">
    <source>
        <dbReference type="ARBA" id="ARBA00004323"/>
    </source>
</evidence>
<dbReference type="OMA" id="QLWVWMN"/>
<evidence type="ECO:0000256" key="6">
    <source>
        <dbReference type="ARBA" id="ARBA00022692"/>
    </source>
</evidence>
<dbReference type="SUPFAM" id="SSF53756">
    <property type="entry name" value="UDP-Glycosyltransferase/glycogen phosphorylase"/>
    <property type="match status" value="1"/>
</dbReference>
<dbReference type="GO" id="GO:0017083">
    <property type="term" value="F:4-galactosyl-N-acetylglucosaminide 3-alpha-L-fucosyltransferase activity"/>
    <property type="evidence" value="ECO:0007669"/>
    <property type="project" value="UniProtKB-EC"/>
</dbReference>
<evidence type="ECO:0000256" key="11">
    <source>
        <dbReference type="ARBA" id="ARBA00023180"/>
    </source>
</evidence>
<keyword evidence="4 18" id="KW-0328">Glycosyltransferase</keyword>
<keyword evidence="12" id="KW-0395">Inflammatory response</keyword>
<sequence length="462" mass="53388">MAGRDSSFEQVELHPEGQVGGRRRCQQPRQHSRHHQHAFPEPRSSLRTGTRAAAAAAAAAKLFPSAGGRLGSLAEDELPPWRRRRLFMEPPEPASEEPRGHRALWKAPSGRQWPVLVACLTCCTLLGWYTARSLKDSAALEDLWREDEDPETTMTTTEMGMEETVTVLVWWRPFGSGGVVSGDCRQFNISACRVSTNRSLQPKAHAVVIHHRDLQSHGLGQLPRQRPADQRWVWMNLESPTHTTGLSNLGGLFNWTLSYREDSDVFTPYGYLKLRPQPLVQFTLPKKTKLVAWVVSNWNEGHARVRYYHQLKEYLPIDVYGSRRLSLKDNNVVKTVSEYKFYLAFENSQHHDYITEKLWRNAFESWAVPIVLGPPRANYERFIPSDAFIHVNDFSDPMELAIYLKFLDKNKNMYQKHFAWRKRYDVKRLSFWTEHCCKVCNVVRKVGKQPKTIQNLATWFES</sequence>
<keyword evidence="8" id="KW-1133">Transmembrane helix</keyword>
<dbReference type="AlphaFoldDB" id="A0A6P9B0W4"/>
<proteinExistence type="inferred from homology"/>
<dbReference type="GO" id="GO:0032580">
    <property type="term" value="C:Golgi cisterna membrane"/>
    <property type="evidence" value="ECO:0007669"/>
    <property type="project" value="UniProtKB-SubCell"/>
</dbReference>
<keyword evidence="6 18" id="KW-0812">Transmembrane</keyword>
<evidence type="ECO:0000313" key="23">
    <source>
        <dbReference type="RefSeq" id="XP_034264638.1"/>
    </source>
</evidence>
<evidence type="ECO:0000256" key="14">
    <source>
        <dbReference type="ARBA" id="ARBA00035849"/>
    </source>
</evidence>
<keyword evidence="9 18" id="KW-0333">Golgi apparatus</keyword>
<comment type="similarity">
    <text evidence="3 18">Belongs to the glycosyltransferase 10 family.</text>
</comment>
<comment type="subcellular location">
    <subcellularLocation>
        <location evidence="1">Golgi apparatus membrane</location>
        <topology evidence="1">Single-pass type II membrane protein</topology>
    </subcellularLocation>
    <subcellularLocation>
        <location evidence="18">Golgi apparatus</location>
        <location evidence="18">Golgi stack membrane</location>
        <topology evidence="18">Single-pass type II membrane protein</topology>
    </subcellularLocation>
</comment>
<evidence type="ECO:0000256" key="18">
    <source>
        <dbReference type="RuleBase" id="RU003832"/>
    </source>
</evidence>
<reference evidence="23" key="1">
    <citation type="submission" date="2025-08" db="UniProtKB">
        <authorList>
            <consortium name="RefSeq"/>
        </authorList>
    </citation>
    <scope>IDENTIFICATION</scope>
    <source>
        <tissue evidence="23">Blood</tissue>
    </source>
</reference>
<comment type="catalytic activity">
    <reaction evidence="16">
        <text>an N-acetyl-alpha-neuraminyl-(2-&gt;3)-beta-D-galactosyl-(1-&gt;4)-N-acetyl-beta-D-glucosaminyl derivative + GDP-beta-L-fucose = an alpha-Neu5Ac-(2-&gt;3)-beta-D-Gal-(1-&gt;4)-[alpha-L-Fuc-(1-&gt;3)]-beta-D-GlcNAc derivative + GDP + H(+)</text>
        <dbReference type="Rhea" id="RHEA:56076"/>
        <dbReference type="ChEBI" id="CHEBI:15378"/>
        <dbReference type="ChEBI" id="CHEBI:57273"/>
        <dbReference type="ChEBI" id="CHEBI:58189"/>
        <dbReference type="ChEBI" id="CHEBI:136545"/>
        <dbReference type="ChEBI" id="CHEBI:139509"/>
    </reaction>
    <physiologicalReaction direction="left-to-right" evidence="16">
        <dbReference type="Rhea" id="RHEA:56077"/>
    </physiologicalReaction>
</comment>